<dbReference type="GO" id="GO:0006672">
    <property type="term" value="P:ceramide metabolic process"/>
    <property type="evidence" value="ECO:0007669"/>
    <property type="project" value="InterPro"/>
</dbReference>
<evidence type="ECO:0000256" key="7">
    <source>
        <dbReference type="PIRSR" id="PIRSR608901-2"/>
    </source>
</evidence>
<dbReference type="InterPro" id="IPR008901">
    <property type="entry name" value="ACER"/>
</dbReference>
<proteinExistence type="inferred from homology"/>
<feature type="binding site" evidence="7">
    <location>
        <position position="300"/>
    </location>
    <ligand>
        <name>Zn(2+)</name>
        <dbReference type="ChEBI" id="CHEBI:29105"/>
        <note>catalytic</note>
    </ligand>
</feature>
<feature type="compositionally biased region" description="Basic and acidic residues" evidence="8">
    <location>
        <begin position="348"/>
        <end position="359"/>
    </location>
</feature>
<keyword evidence="4" id="KW-0378">Hydrolase</keyword>
<feature type="transmembrane region" description="Helical" evidence="9">
    <location>
        <begin position="182"/>
        <end position="202"/>
    </location>
</feature>
<feature type="transmembrane region" description="Helical" evidence="9">
    <location>
        <begin position="120"/>
        <end position="143"/>
    </location>
</feature>
<dbReference type="GO" id="GO:0046872">
    <property type="term" value="F:metal ion binding"/>
    <property type="evidence" value="ECO:0007669"/>
    <property type="project" value="UniProtKB-KW"/>
</dbReference>
<evidence type="ECO:0000256" key="2">
    <source>
        <dbReference type="ARBA" id="ARBA00009780"/>
    </source>
</evidence>
<evidence type="ECO:0000313" key="10">
    <source>
        <dbReference type="EMBL" id="CAE4563293.1"/>
    </source>
</evidence>
<dbReference type="PROSITE" id="PS51257">
    <property type="entry name" value="PROKAR_LIPOPROTEIN"/>
    <property type="match status" value="1"/>
</dbReference>
<evidence type="ECO:0000256" key="4">
    <source>
        <dbReference type="ARBA" id="ARBA00022801"/>
    </source>
</evidence>
<keyword evidence="6 9" id="KW-0472">Membrane</keyword>
<dbReference type="EMBL" id="HBNR01004378">
    <property type="protein sequence ID" value="CAE4563293.1"/>
    <property type="molecule type" value="Transcribed_RNA"/>
</dbReference>
<evidence type="ECO:0000256" key="9">
    <source>
        <dbReference type="SAM" id="Phobius"/>
    </source>
</evidence>
<gene>
    <name evidence="10" type="ORF">AMON00008_LOCUS2912</name>
</gene>
<comment type="similarity">
    <text evidence="2">Belongs to the alkaline ceramidase family.</text>
</comment>
<feature type="transmembrane region" description="Helical" evidence="9">
    <location>
        <begin position="155"/>
        <end position="175"/>
    </location>
</feature>
<accession>A0A7S4PVU1</accession>
<feature type="transmembrane region" description="Helical" evidence="9">
    <location>
        <begin position="246"/>
        <end position="265"/>
    </location>
</feature>
<keyword evidence="7" id="KW-0479">Metal-binding</keyword>
<dbReference type="AlphaFoldDB" id="A0A7S4PVU1"/>
<keyword evidence="7" id="KW-0862">Zinc</keyword>
<reference evidence="10" key="1">
    <citation type="submission" date="2021-01" db="EMBL/GenBank/DDBJ databases">
        <authorList>
            <person name="Corre E."/>
            <person name="Pelletier E."/>
            <person name="Niang G."/>
            <person name="Scheremetjew M."/>
            <person name="Finn R."/>
            <person name="Kale V."/>
            <person name="Holt S."/>
            <person name="Cochrane G."/>
            <person name="Meng A."/>
            <person name="Brown T."/>
            <person name="Cohen L."/>
        </authorList>
    </citation>
    <scope>NUCLEOTIDE SEQUENCE</scope>
    <source>
        <strain evidence="10">CCMP3105</strain>
    </source>
</reference>
<name>A0A7S4PVU1_9DINO</name>
<keyword evidence="5 9" id="KW-1133">Transmembrane helix</keyword>
<evidence type="ECO:0000256" key="8">
    <source>
        <dbReference type="SAM" id="MobiDB-lite"/>
    </source>
</evidence>
<dbReference type="GO" id="GO:0016020">
    <property type="term" value="C:membrane"/>
    <property type="evidence" value="ECO:0007669"/>
    <property type="project" value="UniProtKB-SubCell"/>
</dbReference>
<feature type="region of interest" description="Disordered" evidence="8">
    <location>
        <begin position="328"/>
        <end position="359"/>
    </location>
</feature>
<evidence type="ECO:0000256" key="1">
    <source>
        <dbReference type="ARBA" id="ARBA00004141"/>
    </source>
</evidence>
<organism evidence="10">
    <name type="scientific">Alexandrium monilatum</name>
    <dbReference type="NCBI Taxonomy" id="311494"/>
    <lineage>
        <taxon>Eukaryota</taxon>
        <taxon>Sar</taxon>
        <taxon>Alveolata</taxon>
        <taxon>Dinophyceae</taxon>
        <taxon>Gonyaulacales</taxon>
        <taxon>Pyrocystaceae</taxon>
        <taxon>Alexandrium</taxon>
    </lineage>
</organism>
<comment type="cofactor">
    <cofactor evidence="7">
        <name>Zn(2+)</name>
        <dbReference type="ChEBI" id="CHEBI:29105"/>
    </cofactor>
</comment>
<evidence type="ECO:0000256" key="6">
    <source>
        <dbReference type="ARBA" id="ARBA00023136"/>
    </source>
</evidence>
<evidence type="ECO:0008006" key="11">
    <source>
        <dbReference type="Google" id="ProtNLM"/>
    </source>
</evidence>
<dbReference type="Pfam" id="PF05875">
    <property type="entry name" value="Ceramidase"/>
    <property type="match status" value="1"/>
</dbReference>
<dbReference type="GO" id="GO:0016811">
    <property type="term" value="F:hydrolase activity, acting on carbon-nitrogen (but not peptide) bonds, in linear amides"/>
    <property type="evidence" value="ECO:0007669"/>
    <property type="project" value="InterPro"/>
</dbReference>
<feature type="transmembrane region" description="Helical" evidence="9">
    <location>
        <begin position="208"/>
        <end position="234"/>
    </location>
</feature>
<feature type="binding site" evidence="7">
    <location>
        <position position="140"/>
    </location>
    <ligand>
        <name>Zn(2+)</name>
        <dbReference type="ChEBI" id="CHEBI:29105"/>
        <note>catalytic</note>
    </ligand>
</feature>
<keyword evidence="3 9" id="KW-0812">Transmembrane</keyword>
<sequence>MARRSLAAGARSCLHAPMVGAAVASATFACSTGAFLAISDEAPWGKTKKKSSYCEGIDADSKIRQPVNSWSNLAYVAAGGWVLGRTFQVAHARSQQNVEACGGVDGARPLSTLELTLPTLLMAALGLSDTSLGVFSFLFHASMTRLWQQLDVGGMYWAMNASLLATGWRWCAVCASRAPRSVGCMLLLLALLATADGLMLAYKWQMSAAVVFTAQVVVVVTSEFSLMLASAVHLRGCDQATRAANCRSLGLGIAALLLTIAGYLLREGGVRAARTQRRRRAEGSDFCDVGSLFQPHALWHVLSGAGLLLLHEVQARPAVCTCAAAAAPAGGDSGGSAELEAAVLGHRRQAEDNAGRQPS</sequence>
<feature type="binding site" evidence="7">
    <location>
        <position position="296"/>
    </location>
    <ligand>
        <name>Zn(2+)</name>
        <dbReference type="ChEBI" id="CHEBI:29105"/>
        <note>catalytic</note>
    </ligand>
</feature>
<protein>
    <recommendedName>
        <fullName evidence="11">Post-GPI attachment to proteins factor 3</fullName>
    </recommendedName>
</protein>
<comment type="subcellular location">
    <subcellularLocation>
        <location evidence="1">Membrane</location>
        <topology evidence="1">Multi-pass membrane protein</topology>
    </subcellularLocation>
</comment>
<evidence type="ECO:0000256" key="3">
    <source>
        <dbReference type="ARBA" id="ARBA00022692"/>
    </source>
</evidence>
<evidence type="ECO:0000256" key="5">
    <source>
        <dbReference type="ARBA" id="ARBA00022989"/>
    </source>
</evidence>